<feature type="transmembrane region" description="Helical" evidence="8">
    <location>
        <begin position="484"/>
        <end position="503"/>
    </location>
</feature>
<comment type="caution">
    <text evidence="9">The sequence shown here is derived from an EMBL/GenBank/DDBJ whole genome shotgun (WGS) entry which is preliminary data.</text>
</comment>
<evidence type="ECO:0000256" key="4">
    <source>
        <dbReference type="ARBA" id="ARBA00022475"/>
    </source>
</evidence>
<dbReference type="PANTHER" id="PTHR32063:SF19">
    <property type="entry name" value="CATION EFFLUX SYSTEM PROTEIN CUSA"/>
    <property type="match status" value="1"/>
</dbReference>
<feature type="transmembrane region" description="Helical" evidence="8">
    <location>
        <begin position="1010"/>
        <end position="1036"/>
    </location>
</feature>
<dbReference type="EMBL" id="BSEC01000002">
    <property type="protein sequence ID" value="GLI95164.1"/>
    <property type="molecule type" value="Genomic_DNA"/>
</dbReference>
<feature type="transmembrane region" description="Helical" evidence="8">
    <location>
        <begin position="924"/>
        <end position="948"/>
    </location>
</feature>
<keyword evidence="6 8" id="KW-1133">Transmembrane helix</keyword>
<dbReference type="GO" id="GO:0042910">
    <property type="term" value="F:xenobiotic transmembrane transporter activity"/>
    <property type="evidence" value="ECO:0007669"/>
    <property type="project" value="TreeGrafter"/>
</dbReference>
<keyword evidence="3" id="KW-0813">Transport</keyword>
<evidence type="ECO:0000256" key="3">
    <source>
        <dbReference type="ARBA" id="ARBA00022448"/>
    </source>
</evidence>
<dbReference type="RefSeq" id="WP_281805843.1">
    <property type="nucleotide sequence ID" value="NZ_BSEC01000002.1"/>
</dbReference>
<feature type="transmembrane region" description="Helical" evidence="8">
    <location>
        <begin position="12"/>
        <end position="32"/>
    </location>
</feature>
<dbReference type="Pfam" id="PF00873">
    <property type="entry name" value="ACR_tran"/>
    <property type="match status" value="1"/>
</dbReference>
<name>A0A9W6GYE6_9HYPH</name>
<keyword evidence="7 8" id="KW-0472">Membrane</keyword>
<gene>
    <name evidence="9" type="ORF">LMG27198_41560</name>
</gene>
<dbReference type="Gene3D" id="3.30.70.1440">
    <property type="entry name" value="Multidrug efflux transporter AcrB pore domain"/>
    <property type="match status" value="1"/>
</dbReference>
<evidence type="ECO:0000256" key="1">
    <source>
        <dbReference type="ARBA" id="ARBA00004651"/>
    </source>
</evidence>
<dbReference type="Gene3D" id="3.30.2090.10">
    <property type="entry name" value="Multidrug efflux transporter AcrB TolC docking domain, DN and DC subdomains"/>
    <property type="match status" value="2"/>
</dbReference>
<dbReference type="SUPFAM" id="SSF82693">
    <property type="entry name" value="Multidrug efflux transporter AcrB pore domain, PN1, PN2, PC1 and PC2 subdomains"/>
    <property type="match status" value="2"/>
</dbReference>
<dbReference type="Gene3D" id="3.30.70.1430">
    <property type="entry name" value="Multidrug efflux transporter AcrB pore domain"/>
    <property type="match status" value="2"/>
</dbReference>
<proteinExistence type="inferred from homology"/>
<organism evidence="9 10">
    <name type="scientific">Methylocystis echinoides</name>
    <dbReference type="NCBI Taxonomy" id="29468"/>
    <lineage>
        <taxon>Bacteria</taxon>
        <taxon>Pseudomonadati</taxon>
        <taxon>Pseudomonadota</taxon>
        <taxon>Alphaproteobacteria</taxon>
        <taxon>Hyphomicrobiales</taxon>
        <taxon>Methylocystaceae</taxon>
        <taxon>Methylocystis</taxon>
    </lineage>
</organism>
<dbReference type="NCBIfam" id="TIGR00914">
    <property type="entry name" value="2A0601"/>
    <property type="match status" value="1"/>
</dbReference>
<evidence type="ECO:0000313" key="10">
    <source>
        <dbReference type="Proteomes" id="UP001144323"/>
    </source>
</evidence>
<feature type="transmembrane region" description="Helical" evidence="8">
    <location>
        <begin position="447"/>
        <end position="464"/>
    </location>
</feature>
<evidence type="ECO:0000256" key="2">
    <source>
        <dbReference type="ARBA" id="ARBA00010942"/>
    </source>
</evidence>
<dbReference type="InterPro" id="IPR001036">
    <property type="entry name" value="Acrflvin-R"/>
</dbReference>
<reference evidence="9" key="1">
    <citation type="journal article" date="2023" name="Int. J. Syst. Evol. Microbiol.">
        <title>Methylocystis iwaonis sp. nov., a type II methane-oxidizing bacterium from surface soil of a rice paddy field in Japan, and emended description of the genus Methylocystis (ex Whittenbury et al. 1970) Bowman et al. 1993.</title>
        <authorList>
            <person name="Kaise H."/>
            <person name="Sawadogo J.B."/>
            <person name="Alam M.S."/>
            <person name="Ueno C."/>
            <person name="Dianou D."/>
            <person name="Shinjo R."/>
            <person name="Asakawa S."/>
        </authorList>
    </citation>
    <scope>NUCLEOTIDE SEQUENCE</scope>
    <source>
        <strain evidence="9">LMG27198</strain>
    </source>
</reference>
<evidence type="ECO:0000256" key="6">
    <source>
        <dbReference type="ARBA" id="ARBA00022989"/>
    </source>
</evidence>
<feature type="transmembrane region" description="Helical" evidence="8">
    <location>
        <begin position="897"/>
        <end position="918"/>
    </location>
</feature>
<dbReference type="SUPFAM" id="SSF82866">
    <property type="entry name" value="Multidrug efflux transporter AcrB transmembrane domain"/>
    <property type="match status" value="2"/>
</dbReference>
<dbReference type="SUPFAM" id="SSF82714">
    <property type="entry name" value="Multidrug efflux transporter AcrB TolC docking domain, DN and DC subdomains"/>
    <property type="match status" value="2"/>
</dbReference>
<dbReference type="PRINTS" id="PR00702">
    <property type="entry name" value="ACRIFLAVINRP"/>
</dbReference>
<feature type="transmembrane region" description="Helical" evidence="8">
    <location>
        <begin position="364"/>
        <end position="385"/>
    </location>
</feature>
<dbReference type="InterPro" id="IPR027463">
    <property type="entry name" value="AcrB_DN_DC_subdom"/>
</dbReference>
<dbReference type="Gene3D" id="3.30.70.1320">
    <property type="entry name" value="Multidrug efflux transporter AcrB pore domain like"/>
    <property type="match status" value="1"/>
</dbReference>
<comment type="similarity">
    <text evidence="2">Belongs to the resistance-nodulation-cell division (RND) (TC 2.A.6) family.</text>
</comment>
<dbReference type="GO" id="GO:0005886">
    <property type="term" value="C:plasma membrane"/>
    <property type="evidence" value="ECO:0007669"/>
    <property type="project" value="UniProtKB-SubCell"/>
</dbReference>
<dbReference type="Gene3D" id="1.20.1640.10">
    <property type="entry name" value="Multidrug efflux transporter AcrB transmembrane domain"/>
    <property type="match status" value="2"/>
</dbReference>
<feature type="transmembrane region" description="Helical" evidence="8">
    <location>
        <begin position="986"/>
        <end position="1004"/>
    </location>
</feature>
<accession>A0A9W6GYE6</accession>
<evidence type="ECO:0000313" key="9">
    <source>
        <dbReference type="EMBL" id="GLI95164.1"/>
    </source>
</evidence>
<evidence type="ECO:0000256" key="7">
    <source>
        <dbReference type="ARBA" id="ARBA00023136"/>
    </source>
</evidence>
<feature type="transmembrane region" description="Helical" evidence="8">
    <location>
        <begin position="343"/>
        <end position="359"/>
    </location>
</feature>
<dbReference type="GO" id="GO:0008324">
    <property type="term" value="F:monoatomic cation transmembrane transporter activity"/>
    <property type="evidence" value="ECO:0007669"/>
    <property type="project" value="InterPro"/>
</dbReference>
<protein>
    <submittedName>
        <fullName evidence="9">Cation transporter</fullName>
    </submittedName>
</protein>
<feature type="transmembrane region" description="Helical" evidence="8">
    <location>
        <begin position="533"/>
        <end position="553"/>
    </location>
</feature>
<keyword evidence="4" id="KW-1003">Cell membrane</keyword>
<feature type="transmembrane region" description="Helical" evidence="8">
    <location>
        <begin position="391"/>
        <end position="412"/>
    </location>
</feature>
<evidence type="ECO:0000256" key="8">
    <source>
        <dbReference type="SAM" id="Phobius"/>
    </source>
</evidence>
<sequence>MIARIIEFSARNAFLILLMALAILGAGLWAIVKTPLDALPDVSDVQVIVATQWEDRSPNIIEDQITYPIVTQLLSTSHVKAVRASSFYGESLVYVIFEDGTDLYWARTRVLEYLSGMAGKLPQGVSPKLGPDATGVGWAMEYALVDKTGKRSLADLRTLQDWQVQYQLRAVSGVAEVAPIGGLVKQYQVTLDPDKLLAYKIPINKVVDQVRRSNQEVGGRVLEFTGREYMVRGRGYIQTPADIENIAVGAQPDGTPILVRDIGFVQIGPDIRRGVADLNGMGDVAGGIVVVRFGESVYGVLNRVKEAIETTVQPSLPEGVELVITYDRSELIAHSVKTLRDRLIEESVIVSLVCLVFLFHARSALVAIITLPLAVLMALVAMQWIGLTSNIMSLGGIAIAIGAMVDAAIVMIENAHKHIEREDAKPEAERLPRLEVIIAAGREVGPSLFFSLLIITVSFLPVFALQDQEGRMFKPLAYTKSFSMFFAAMLSITVTPFLMTVLIRGRVPPEESNPVNRFLIWLYRPVAQMALKFRYGMIILALLAIASIAPIYASLGSEFMPPLWEESLLFMPATLPGSSIQTMKQTIQEQDKILMGFPEVASVFAKAGRANSATDPAPLEMVETVINLKPADEWRAGMTPEKLIAEMNAAMKAEIPGFSNSWTMPIKARIDMLSTGIRTPIGVKVYGPKLSEISRILTEVEAAVNTVPGTRSAFAERVNQGYYLDFDINRAAIARYGLSVMDVQDVIVAAVGGSNLTQTIEGRQRFPVNVRYGRELRDDINKLRRVLVATPTDAQIPLEELADIRFVDGPTLIKSEAAQLVGYVYVDFAGRDMGSYLDDARKAVADMVKLPPGYRLEWSGSFEGMQRAGQMLKYVIPITLFLIAVLLYLNARSLPKVLIVMSAVPFSLVGAFLLLWALGYNLSVAVWVGIIALAGVDAETGMVMLLYLDVAYERSKRENRMNSLADLESAVMEGAVQRVRPKMMTVLAILMGLLPIMWGGGAGSDVMKRIAAPMVGGVITSFILELMIYPAIYVLWKWWAEVRRAAVRAPERV</sequence>
<dbReference type="Proteomes" id="UP001144323">
    <property type="component" value="Unassembled WGS sequence"/>
</dbReference>
<keyword evidence="5 8" id="KW-0812">Transmembrane</keyword>
<feature type="transmembrane region" description="Helical" evidence="8">
    <location>
        <begin position="871"/>
        <end position="890"/>
    </location>
</feature>
<dbReference type="AlphaFoldDB" id="A0A9W6GYE6"/>
<dbReference type="PANTHER" id="PTHR32063">
    <property type="match status" value="1"/>
</dbReference>
<evidence type="ECO:0000256" key="5">
    <source>
        <dbReference type="ARBA" id="ARBA00022692"/>
    </source>
</evidence>
<keyword evidence="10" id="KW-1185">Reference proteome</keyword>
<comment type="subcellular location">
    <subcellularLocation>
        <location evidence="1">Cell membrane</location>
        <topology evidence="1">Multi-pass membrane protein</topology>
    </subcellularLocation>
</comment>
<dbReference type="InterPro" id="IPR004763">
    <property type="entry name" value="CusA-like"/>
</dbReference>